<dbReference type="PROSITE" id="PS00136">
    <property type="entry name" value="SUBTILASE_ASP"/>
    <property type="match status" value="1"/>
</dbReference>
<evidence type="ECO:0000259" key="15">
    <source>
        <dbReference type="Pfam" id="PF04151"/>
    </source>
</evidence>
<dbReference type="KEGG" id="nwr:E3U44_10995"/>
<feature type="domain" description="Inhibitor I9" evidence="16">
    <location>
        <begin position="64"/>
        <end position="165"/>
    </location>
</feature>
<dbReference type="InterPro" id="IPR023828">
    <property type="entry name" value="Peptidase_S8_Ser-AS"/>
</dbReference>
<feature type="domain" description="Peptidase S8/S53" evidence="13">
    <location>
        <begin position="192"/>
        <end position="642"/>
    </location>
</feature>
<dbReference type="PRINTS" id="PR00723">
    <property type="entry name" value="SUBTILISIN"/>
</dbReference>
<dbReference type="PANTHER" id="PTHR10795">
    <property type="entry name" value="PROPROTEIN CONVERTASE SUBTILISIN/KEXIN"/>
    <property type="match status" value="1"/>
</dbReference>
<dbReference type="RefSeq" id="WP_134358233.1">
    <property type="nucleotide sequence ID" value="NZ_CP038033.1"/>
</dbReference>
<dbReference type="GO" id="GO:0005576">
    <property type="term" value="C:extracellular region"/>
    <property type="evidence" value="ECO:0007669"/>
    <property type="project" value="UniProtKB-SubCell"/>
</dbReference>
<keyword evidence="4 10" id="KW-0645">Protease</keyword>
<evidence type="ECO:0008006" key="20">
    <source>
        <dbReference type="Google" id="ProtNLM"/>
    </source>
</evidence>
<evidence type="ECO:0000259" key="13">
    <source>
        <dbReference type="Pfam" id="PF00082"/>
    </source>
</evidence>
<evidence type="ECO:0000313" key="18">
    <source>
        <dbReference type="EMBL" id="QBQ54982.1"/>
    </source>
</evidence>
<dbReference type="OrthoDB" id="614750at2"/>
<dbReference type="Gene3D" id="3.30.70.80">
    <property type="entry name" value="Peptidase S8 propeptide/proteinase inhibitor I9"/>
    <property type="match status" value="1"/>
</dbReference>
<feature type="active site" description="Charge relay system" evidence="9 10">
    <location>
        <position position="201"/>
    </location>
</feature>
<dbReference type="InterPro" id="IPR000209">
    <property type="entry name" value="Peptidase_S8/S53_dom"/>
</dbReference>
<feature type="region of interest" description="Disordered" evidence="12">
    <location>
        <begin position="211"/>
        <end position="235"/>
    </location>
</feature>
<evidence type="ECO:0000256" key="4">
    <source>
        <dbReference type="ARBA" id="ARBA00022670"/>
    </source>
</evidence>
<dbReference type="GO" id="GO:0004252">
    <property type="term" value="F:serine-type endopeptidase activity"/>
    <property type="evidence" value="ECO:0007669"/>
    <property type="project" value="UniProtKB-UniRule"/>
</dbReference>
<dbReference type="Gene3D" id="3.40.50.200">
    <property type="entry name" value="Peptidase S8/S53 domain"/>
    <property type="match status" value="1"/>
</dbReference>
<dbReference type="InterPro" id="IPR007280">
    <property type="entry name" value="Peptidase_C_arc/bac"/>
</dbReference>
<dbReference type="Pfam" id="PF00082">
    <property type="entry name" value="Peptidase_S8"/>
    <property type="match status" value="1"/>
</dbReference>
<dbReference type="InterPro" id="IPR010259">
    <property type="entry name" value="S8pro/Inhibitor_I9"/>
</dbReference>
<comment type="similarity">
    <text evidence="2 10 11">Belongs to the peptidase S8 family.</text>
</comment>
<dbReference type="Pfam" id="PF05922">
    <property type="entry name" value="Inhibitor_I9"/>
    <property type="match status" value="1"/>
</dbReference>
<feature type="domain" description="Subtilisin-like protease fibronectin type-III" evidence="17">
    <location>
        <begin position="707"/>
        <end position="802"/>
    </location>
</feature>
<dbReference type="CDD" id="cd02120">
    <property type="entry name" value="PA_subtilisin_like"/>
    <property type="match status" value="1"/>
</dbReference>
<evidence type="ECO:0000259" key="16">
    <source>
        <dbReference type="Pfam" id="PF05922"/>
    </source>
</evidence>
<evidence type="ECO:0000259" key="14">
    <source>
        <dbReference type="Pfam" id="PF02225"/>
    </source>
</evidence>
<evidence type="ECO:0000256" key="10">
    <source>
        <dbReference type="PROSITE-ProRule" id="PRU01240"/>
    </source>
</evidence>
<dbReference type="Pfam" id="PF17766">
    <property type="entry name" value="fn3_6"/>
    <property type="match status" value="1"/>
</dbReference>
<evidence type="ECO:0000256" key="1">
    <source>
        <dbReference type="ARBA" id="ARBA00004613"/>
    </source>
</evidence>
<feature type="active site" description="Charge relay system" evidence="9 10">
    <location>
        <position position="286"/>
    </location>
</feature>
<dbReference type="SUPFAM" id="SSF52025">
    <property type="entry name" value="PA domain"/>
    <property type="match status" value="1"/>
</dbReference>
<dbReference type="InterPro" id="IPR041469">
    <property type="entry name" value="Subtilisin-like_FN3"/>
</dbReference>
<keyword evidence="8" id="KW-0325">Glycoprotein</keyword>
<feature type="active site" description="Charge relay system" evidence="9 10">
    <location>
        <position position="602"/>
    </location>
</feature>
<dbReference type="Pfam" id="PF02225">
    <property type="entry name" value="PA"/>
    <property type="match status" value="1"/>
</dbReference>
<dbReference type="InterPro" id="IPR023827">
    <property type="entry name" value="Peptidase_S8_Asp-AS"/>
</dbReference>
<evidence type="ECO:0000259" key="17">
    <source>
        <dbReference type="Pfam" id="PF17766"/>
    </source>
</evidence>
<evidence type="ECO:0000256" key="3">
    <source>
        <dbReference type="ARBA" id="ARBA00022525"/>
    </source>
</evidence>
<sequence>MKIIQALNKGRFIMARKIFSLLGAVLILVVSITMPGFAQDNRPDVSVPDEALAETFGIKTGTNTYIVQLVDEPVVTYDGGIQDLPATKLTKGKKINPHSASIRGYTNHLRDQQAAVLNATGAVEQFYNYVYSFNGYSAALTRQQAIATAKHPNVQMIFPEEILQIETDNTPEFLGLTERGLWDQLGGRGNAGEDIIIGVIDTGIWPEHPSFSDQLDLSDASGRSGKRNSAYGPPPSDWFGECVSGEQFSQEDCNNKLIGARFYRVGAEAATVITEDYLSPRDRDGHGTHTASTAGGNANVPAEIFGIDRGMVSGIAPRARIAAYKVCWNNVGCFVSDIIKAIDDAVADGVDVINYSIGGGASLLGPDDIAYLFAAEAGVFVATSAGNSGPGPDTVSGPASVPWITAVGASTQDRTFEGSVKLENGAEYFGASLTGGTDVLPLVDAEDAGSELCHPDALDPALVADKIVLCLRGEIARVDKSRAVFEAGAAGMVLYNTSDTEAQITDNHFVPTVHINNTDGLAAKAYIDSAGPTATAQITGGEKVTIPAPWMAAFSSRGPNGIAPDIIKPDVTAPGVNILAGNTPNPYFGAPGELFLAISGTSMSSPHVAGVGALLKQAHPDWTPAMIKSALMTTGSQDVKKEDGATPADPFDMGSGHIAPNSAVDPGWLYQAGFRDYQAFLCGATTGVSQNTCDVLERFGFSFDASDLNLASIGIAELAGVQTVPRTVTSVTPGAATYNVSVDAPPGISVAVNPSSLTLAEGESGTYEVTFTTTSSATLDEWAFGSLAWSDSVHNVRSPIAIKPVVLAAPDEVSGTGTDGTLSYEITFGYSGDFAANPHGLIPAETQADTVVDDPANDINTALSTGVGITVHVVDIPAGTKYARFSLFDGDTDGQDDLDLYVFDPDTADFVGSSGTPTSAEEVNLENPDPGMYQVVVHGWQTDGPDANYTLFSWALGAADAGNMTVTAPSSAILGASDTVTVDWSSLETATKYLGSVTYHDITSPSGYNDGLIDFTLVRIDTDWH</sequence>
<evidence type="ECO:0000256" key="5">
    <source>
        <dbReference type="ARBA" id="ARBA00022729"/>
    </source>
</evidence>
<dbReference type="InterPro" id="IPR034197">
    <property type="entry name" value="Peptidases_S8_3"/>
</dbReference>
<keyword evidence="3" id="KW-0964">Secreted</keyword>
<evidence type="ECO:0000313" key="19">
    <source>
        <dbReference type="Proteomes" id="UP000294325"/>
    </source>
</evidence>
<evidence type="ECO:0000256" key="7">
    <source>
        <dbReference type="ARBA" id="ARBA00022825"/>
    </source>
</evidence>
<proteinExistence type="inferred from homology"/>
<comment type="subcellular location">
    <subcellularLocation>
        <location evidence="1">Secreted</location>
    </subcellularLocation>
</comment>
<dbReference type="SUPFAM" id="SSF52743">
    <property type="entry name" value="Subtilisin-like"/>
    <property type="match status" value="1"/>
</dbReference>
<dbReference type="PROSITE" id="PS51892">
    <property type="entry name" value="SUBTILASE"/>
    <property type="match status" value="1"/>
</dbReference>
<evidence type="ECO:0000256" key="11">
    <source>
        <dbReference type="RuleBase" id="RU003355"/>
    </source>
</evidence>
<evidence type="ECO:0000256" key="8">
    <source>
        <dbReference type="ARBA" id="ARBA00023180"/>
    </source>
</evidence>
<dbReference type="Gene3D" id="2.60.120.380">
    <property type="match status" value="1"/>
</dbReference>
<keyword evidence="5" id="KW-0732">Signal</keyword>
<dbReference type="Gene3D" id="2.60.40.2310">
    <property type="match status" value="1"/>
</dbReference>
<keyword evidence="6 10" id="KW-0378">Hydrolase</keyword>
<dbReference type="InterPro" id="IPR045051">
    <property type="entry name" value="SBT"/>
</dbReference>
<reference evidence="18 19" key="1">
    <citation type="submission" date="2019-03" db="EMBL/GenBank/DDBJ databases">
        <title>The genome sequence of Nitrosococcus wardiae strain D1FHST reveals the archetypal metabolic capacity of ammonia-oxidizing Gammaproteobacteria.</title>
        <authorList>
            <person name="Wang L."/>
            <person name="Lim C.K."/>
            <person name="Hanson T.E."/>
            <person name="Dang H."/>
            <person name="Klotz M.G."/>
        </authorList>
    </citation>
    <scope>NUCLEOTIDE SEQUENCE [LARGE SCALE GENOMIC DNA]</scope>
    <source>
        <strain evidence="18 19">D1FHS</strain>
    </source>
</reference>
<dbReference type="EMBL" id="CP038033">
    <property type="protein sequence ID" value="QBQ54982.1"/>
    <property type="molecule type" value="Genomic_DNA"/>
</dbReference>
<dbReference type="InterPro" id="IPR036852">
    <property type="entry name" value="Peptidase_S8/S53_dom_sf"/>
</dbReference>
<dbReference type="Pfam" id="PF04151">
    <property type="entry name" value="PPC"/>
    <property type="match status" value="1"/>
</dbReference>
<dbReference type="CDD" id="cd04852">
    <property type="entry name" value="Peptidases_S8_3"/>
    <property type="match status" value="1"/>
</dbReference>
<organism evidence="18 19">
    <name type="scientific">Nitrosococcus wardiae</name>
    <dbReference type="NCBI Taxonomy" id="1814290"/>
    <lineage>
        <taxon>Bacteria</taxon>
        <taxon>Pseudomonadati</taxon>
        <taxon>Pseudomonadota</taxon>
        <taxon>Gammaproteobacteria</taxon>
        <taxon>Chromatiales</taxon>
        <taxon>Chromatiaceae</taxon>
        <taxon>Nitrosococcus</taxon>
    </lineage>
</organism>
<evidence type="ECO:0000256" key="12">
    <source>
        <dbReference type="SAM" id="MobiDB-lite"/>
    </source>
</evidence>
<name>A0A4P7C272_9GAMM</name>
<evidence type="ECO:0000256" key="2">
    <source>
        <dbReference type="ARBA" id="ARBA00011073"/>
    </source>
</evidence>
<gene>
    <name evidence="18" type="ORF">E3U44_10995</name>
</gene>
<evidence type="ECO:0000256" key="9">
    <source>
        <dbReference type="PIRSR" id="PIRSR615500-1"/>
    </source>
</evidence>
<dbReference type="InterPro" id="IPR003137">
    <property type="entry name" value="PA_domain"/>
</dbReference>
<accession>A0A4P7C272</accession>
<evidence type="ECO:0000256" key="6">
    <source>
        <dbReference type="ARBA" id="ARBA00022801"/>
    </source>
</evidence>
<feature type="domain" description="PA" evidence="14">
    <location>
        <begin position="441"/>
        <end position="522"/>
    </location>
</feature>
<dbReference type="Proteomes" id="UP000294325">
    <property type="component" value="Chromosome"/>
</dbReference>
<dbReference type="InterPro" id="IPR046450">
    <property type="entry name" value="PA_dom_sf"/>
</dbReference>
<protein>
    <recommendedName>
        <fullName evidence="20">Serine protease</fullName>
    </recommendedName>
</protein>
<dbReference type="InterPro" id="IPR037045">
    <property type="entry name" value="S8pro/Inhibitor_I9_sf"/>
</dbReference>
<dbReference type="GO" id="GO:0006508">
    <property type="term" value="P:proteolysis"/>
    <property type="evidence" value="ECO:0007669"/>
    <property type="project" value="UniProtKB-KW"/>
</dbReference>
<dbReference type="InterPro" id="IPR015500">
    <property type="entry name" value="Peptidase_S8_subtilisin-rel"/>
</dbReference>
<keyword evidence="7 10" id="KW-0720">Serine protease</keyword>
<dbReference type="PROSITE" id="PS00138">
    <property type="entry name" value="SUBTILASE_SER"/>
    <property type="match status" value="1"/>
</dbReference>
<dbReference type="AlphaFoldDB" id="A0A4P7C272"/>
<keyword evidence="19" id="KW-1185">Reference proteome</keyword>
<dbReference type="Gene3D" id="3.50.30.30">
    <property type="match status" value="1"/>
</dbReference>
<feature type="domain" description="Peptidase C-terminal archaeal/bacterial" evidence="15">
    <location>
        <begin position="874"/>
        <end position="939"/>
    </location>
</feature>